<feature type="domain" description="FAD dependent oxidoreductase" evidence="6">
    <location>
        <begin position="7"/>
        <end position="396"/>
    </location>
</feature>
<dbReference type="GO" id="GO:0051698">
    <property type="term" value="F:saccharopine oxidase activity"/>
    <property type="evidence" value="ECO:0007669"/>
    <property type="project" value="TreeGrafter"/>
</dbReference>
<evidence type="ECO:0000313" key="7">
    <source>
        <dbReference type="EMBL" id="ODV93944.1"/>
    </source>
</evidence>
<dbReference type="InterPro" id="IPR036188">
    <property type="entry name" value="FAD/NAD-bd_sf"/>
</dbReference>
<dbReference type="STRING" id="669874.A0A1E4TQC0"/>
<dbReference type="SUPFAM" id="SSF51905">
    <property type="entry name" value="FAD/NAD(P)-binding domain"/>
    <property type="match status" value="1"/>
</dbReference>
<evidence type="ECO:0000259" key="6">
    <source>
        <dbReference type="Pfam" id="PF01266"/>
    </source>
</evidence>
<dbReference type="Gene3D" id="3.50.50.60">
    <property type="entry name" value="FAD/NAD(P)-binding domain"/>
    <property type="match status" value="1"/>
</dbReference>
<evidence type="ECO:0000256" key="1">
    <source>
        <dbReference type="ARBA" id="ARBA00001974"/>
    </source>
</evidence>
<keyword evidence="4" id="KW-0274">FAD</keyword>
<dbReference type="PANTHER" id="PTHR10961">
    <property type="entry name" value="PEROXISOMAL SARCOSINE OXIDASE"/>
    <property type="match status" value="1"/>
</dbReference>
<dbReference type="Pfam" id="PF01266">
    <property type="entry name" value="DAO"/>
    <property type="match status" value="1"/>
</dbReference>
<evidence type="ECO:0000313" key="8">
    <source>
        <dbReference type="Proteomes" id="UP000094236"/>
    </source>
</evidence>
<keyword evidence="5" id="KW-0560">Oxidoreductase</keyword>
<comment type="similarity">
    <text evidence="2">Belongs to the MSOX/MTOX family.</text>
</comment>
<evidence type="ECO:0000256" key="2">
    <source>
        <dbReference type="ARBA" id="ARBA00010989"/>
    </source>
</evidence>
<keyword evidence="8" id="KW-1185">Reference proteome</keyword>
<accession>A0A1E4TQC0</accession>
<keyword evidence="3" id="KW-0285">Flavoprotein</keyword>
<sequence>MGSEDADFVIVGCGVFGLSTALDLSRRYGGSKKIIALDAFTIPSPWSAANDLNKIIRAEYSDIDYTKLALEALELWEKDPVFKNHFIKCGRVTLSPMDEKNNLNRLNYERKGLQNLIKLGCDPDRIVEIKEKSQFVKIIPELRDTHLFDSEIGFETETKTRIVQCRYNPDAGYGHASNSLISVYNECIKNGVIFKFGQDGKVIDIDKKNVIVITYGGKSYKSYKIILTMGAATGHLINLNNQINSTGLFITHIKLSNKEFEKYEKLPIFFSSELGYFFPPDKNTKMMKIAMTFCDVKNTINNTKTTEQSSLPRYKNEFFSDTFPRIKGLQQVETLLNKIIPELALHKLIDSKCCWISDTIDSNFLIDFLPDSNENILVCCGDSGHGFKFFPNLAIELREIIMK</sequence>
<dbReference type="EMBL" id="KV454017">
    <property type="protein sequence ID" value="ODV93944.1"/>
    <property type="molecule type" value="Genomic_DNA"/>
</dbReference>
<name>A0A1E4TQC0_PACTA</name>
<evidence type="ECO:0000256" key="3">
    <source>
        <dbReference type="ARBA" id="ARBA00022630"/>
    </source>
</evidence>
<organism evidence="7 8">
    <name type="scientific">Pachysolen tannophilus NRRL Y-2460</name>
    <dbReference type="NCBI Taxonomy" id="669874"/>
    <lineage>
        <taxon>Eukaryota</taxon>
        <taxon>Fungi</taxon>
        <taxon>Dikarya</taxon>
        <taxon>Ascomycota</taxon>
        <taxon>Saccharomycotina</taxon>
        <taxon>Pichiomycetes</taxon>
        <taxon>Pachysolenaceae</taxon>
        <taxon>Pachysolen</taxon>
    </lineage>
</organism>
<dbReference type="InterPro" id="IPR045170">
    <property type="entry name" value="MTOX"/>
</dbReference>
<dbReference type="AlphaFoldDB" id="A0A1E4TQC0"/>
<dbReference type="OrthoDB" id="2219495at2759"/>
<protein>
    <recommendedName>
        <fullName evidence="6">FAD dependent oxidoreductase domain-containing protein</fullName>
    </recommendedName>
</protein>
<dbReference type="PANTHER" id="PTHR10961:SF26">
    <property type="entry name" value="L-SACCHAROPINE OXIDASE"/>
    <property type="match status" value="1"/>
</dbReference>
<gene>
    <name evidence="7" type="ORF">PACTADRAFT_4841</name>
</gene>
<proteinExistence type="inferred from homology"/>
<dbReference type="Proteomes" id="UP000094236">
    <property type="component" value="Unassembled WGS sequence"/>
</dbReference>
<dbReference type="Gene3D" id="3.30.9.10">
    <property type="entry name" value="D-Amino Acid Oxidase, subunit A, domain 2"/>
    <property type="match status" value="1"/>
</dbReference>
<comment type="cofactor">
    <cofactor evidence="1">
        <name>FAD</name>
        <dbReference type="ChEBI" id="CHEBI:57692"/>
    </cofactor>
</comment>
<dbReference type="InterPro" id="IPR006076">
    <property type="entry name" value="FAD-dep_OxRdtase"/>
</dbReference>
<dbReference type="GO" id="GO:0008115">
    <property type="term" value="F:sarcosine oxidase activity"/>
    <property type="evidence" value="ECO:0007669"/>
    <property type="project" value="TreeGrafter"/>
</dbReference>
<evidence type="ECO:0000256" key="5">
    <source>
        <dbReference type="ARBA" id="ARBA00023002"/>
    </source>
</evidence>
<reference evidence="8" key="1">
    <citation type="submission" date="2016-05" db="EMBL/GenBank/DDBJ databases">
        <title>Comparative genomics of biotechnologically important yeasts.</title>
        <authorList>
            <consortium name="DOE Joint Genome Institute"/>
            <person name="Riley R."/>
            <person name="Haridas S."/>
            <person name="Wolfe K.H."/>
            <person name="Lopes M.R."/>
            <person name="Hittinger C.T."/>
            <person name="Goker M."/>
            <person name="Salamov A."/>
            <person name="Wisecaver J."/>
            <person name="Long T.M."/>
            <person name="Aerts A.L."/>
            <person name="Barry K."/>
            <person name="Choi C."/>
            <person name="Clum A."/>
            <person name="Coughlan A.Y."/>
            <person name="Deshpande S."/>
            <person name="Douglass A.P."/>
            <person name="Hanson S.J."/>
            <person name="Klenk H.-P."/>
            <person name="Labutti K."/>
            <person name="Lapidus A."/>
            <person name="Lindquist E."/>
            <person name="Lipzen A."/>
            <person name="Meier-Kolthoff J.P."/>
            <person name="Ohm R.A."/>
            <person name="Otillar R.P."/>
            <person name="Pangilinan J."/>
            <person name="Peng Y."/>
            <person name="Rokas A."/>
            <person name="Rosa C.A."/>
            <person name="Scheuner C."/>
            <person name="Sibirny A.A."/>
            <person name="Slot J.C."/>
            <person name="Stielow J.B."/>
            <person name="Sun H."/>
            <person name="Kurtzman C.P."/>
            <person name="Blackwell M."/>
            <person name="Grigoriev I.V."/>
            <person name="Jeffries T.W."/>
        </authorList>
    </citation>
    <scope>NUCLEOTIDE SEQUENCE [LARGE SCALE GENOMIC DNA]</scope>
    <source>
        <strain evidence="8">NRRL Y-2460</strain>
    </source>
</reference>
<evidence type="ECO:0000256" key="4">
    <source>
        <dbReference type="ARBA" id="ARBA00022827"/>
    </source>
</evidence>
<dbReference type="GO" id="GO:0050660">
    <property type="term" value="F:flavin adenine dinucleotide binding"/>
    <property type="evidence" value="ECO:0007669"/>
    <property type="project" value="InterPro"/>
</dbReference>